<dbReference type="PROSITE" id="PS50109">
    <property type="entry name" value="HIS_KIN"/>
    <property type="match status" value="1"/>
</dbReference>
<dbReference type="InterPro" id="IPR036724">
    <property type="entry name" value="Cobalamin-bd_sf"/>
</dbReference>
<organism evidence="11 12">
    <name type="scientific">Thermanaeromonas toyohensis ToBE</name>
    <dbReference type="NCBI Taxonomy" id="698762"/>
    <lineage>
        <taxon>Bacteria</taxon>
        <taxon>Bacillati</taxon>
        <taxon>Bacillota</taxon>
        <taxon>Clostridia</taxon>
        <taxon>Neomoorellales</taxon>
        <taxon>Neomoorellaceae</taxon>
        <taxon>Thermanaeromonas</taxon>
    </lineage>
</organism>
<dbReference type="PROSITE" id="PS51332">
    <property type="entry name" value="B12_BINDING"/>
    <property type="match status" value="1"/>
</dbReference>
<dbReference type="STRING" id="698762.SAMN00808754_3157"/>
<evidence type="ECO:0000259" key="10">
    <source>
        <dbReference type="PROSITE" id="PS51337"/>
    </source>
</evidence>
<dbReference type="InterPro" id="IPR018771">
    <property type="entry name" value="PocR_dom"/>
</dbReference>
<keyword evidence="12" id="KW-1185">Reference proteome</keyword>
<evidence type="ECO:0000313" key="11">
    <source>
        <dbReference type="EMBL" id="SMB99914.1"/>
    </source>
</evidence>
<dbReference type="GO" id="GO:0031419">
    <property type="term" value="F:cobalamin binding"/>
    <property type="evidence" value="ECO:0007669"/>
    <property type="project" value="InterPro"/>
</dbReference>
<dbReference type="Pfam" id="PF06580">
    <property type="entry name" value="His_kinase"/>
    <property type="match status" value="1"/>
</dbReference>
<gene>
    <name evidence="11" type="ORF">SAMN00808754_3157</name>
</gene>
<dbReference type="Gene3D" id="1.10.1240.10">
    <property type="entry name" value="Methionine synthase domain"/>
    <property type="match status" value="1"/>
</dbReference>
<evidence type="ECO:0000259" key="8">
    <source>
        <dbReference type="PROSITE" id="PS50109"/>
    </source>
</evidence>
<dbReference type="Gene3D" id="3.40.50.280">
    <property type="entry name" value="Cobalamin-binding domain"/>
    <property type="match status" value="1"/>
</dbReference>
<dbReference type="GO" id="GO:0000155">
    <property type="term" value="F:phosphorelay sensor kinase activity"/>
    <property type="evidence" value="ECO:0007669"/>
    <property type="project" value="InterPro"/>
</dbReference>
<dbReference type="InterPro" id="IPR005467">
    <property type="entry name" value="His_kinase_dom"/>
</dbReference>
<dbReference type="Pfam" id="PF02607">
    <property type="entry name" value="B12-binding_2"/>
    <property type="match status" value="1"/>
</dbReference>
<evidence type="ECO:0000259" key="9">
    <source>
        <dbReference type="PROSITE" id="PS51332"/>
    </source>
</evidence>
<dbReference type="PROSITE" id="PS51337">
    <property type="entry name" value="B12_BINDING_NTER"/>
    <property type="match status" value="1"/>
</dbReference>
<protein>
    <recommendedName>
        <fullName evidence="3">histidine kinase</fullName>
        <ecNumber evidence="3">2.7.13.3</ecNumber>
    </recommendedName>
</protein>
<evidence type="ECO:0000256" key="3">
    <source>
        <dbReference type="ARBA" id="ARBA00012438"/>
    </source>
</evidence>
<dbReference type="PRINTS" id="PR00344">
    <property type="entry name" value="BCTRLSENSOR"/>
</dbReference>
<dbReference type="EMBL" id="LT838272">
    <property type="protein sequence ID" value="SMB99914.1"/>
    <property type="molecule type" value="Genomic_DNA"/>
</dbReference>
<dbReference type="Proteomes" id="UP000192569">
    <property type="component" value="Chromosome I"/>
</dbReference>
<dbReference type="SUPFAM" id="SSF47644">
    <property type="entry name" value="Methionine synthase domain"/>
    <property type="match status" value="1"/>
</dbReference>
<dbReference type="Pfam" id="PF02518">
    <property type="entry name" value="HATPase_c"/>
    <property type="match status" value="1"/>
</dbReference>
<dbReference type="GO" id="GO:0046872">
    <property type="term" value="F:metal ion binding"/>
    <property type="evidence" value="ECO:0007669"/>
    <property type="project" value="UniProtKB-KW"/>
</dbReference>
<dbReference type="SUPFAM" id="SSF55874">
    <property type="entry name" value="ATPase domain of HSP90 chaperone/DNA topoisomerase II/histidine kinase"/>
    <property type="match status" value="1"/>
</dbReference>
<evidence type="ECO:0000256" key="4">
    <source>
        <dbReference type="ARBA" id="ARBA00022723"/>
    </source>
</evidence>
<dbReference type="Pfam" id="PF02310">
    <property type="entry name" value="B12-binding"/>
    <property type="match status" value="1"/>
</dbReference>
<keyword evidence="5" id="KW-0418">Kinase</keyword>
<evidence type="ECO:0000256" key="1">
    <source>
        <dbReference type="ARBA" id="ARBA00000085"/>
    </source>
</evidence>
<keyword evidence="6" id="KW-0902">Two-component regulatory system</keyword>
<sequence length="612" mass="67041">MPFLEEIVEAVISGNAYKVKEEVQRALKAGVEPVRIITEGFVRAMDIVSEKFEHNEIYVTDLIITARALHTGMKELKPYMVTGQVQPVGRAVIGTVQGDIHDIGKNLVGIMLEASGFEVIDLGVNVAPSAFVEAVIKHRPQVLCLSALLSSTRSAMAETIRALEEAGLRHKVKVVVGGTPLNATLAARMGADGYAPDATSAVPLIKGLIGADRQRRVNLEPTTLIKALERDSLEELQRSFRHLIGLEIVIVDARGNPLSPLGGFLECSHYCQLGGASVKPSSSREELTTYVGSYRGAFVYRCPAGLVEISYPLANEDGPIGAILCGHCLLVGDELEKLDGKIPVLSLTDLEAVCGLLSFMAGQIIQLNSALVSCKELEEERNSFIHFLKKQHQLEQALKDAEFKALQSQVNPHFLFNTLNAISRLALLEGAHTTEKMVGALARLMRYTLYRLKGLVTLREELGVVQDYLFIQQTRFSDRLISEIEIEPQVLEARLPCMVLQPLVENAVIHGLEPLKEGGIIYIKGRLVGSQVHLEIRDTGVGIPDEKQKEIFDLEISRSGKGQLTGLGIVNVYRRLQHYFGAECALNVHSQPGAGTSIQLTFPFIKEEFSKG</sequence>
<dbReference type="InterPro" id="IPR036890">
    <property type="entry name" value="HATPase_C_sf"/>
</dbReference>
<evidence type="ECO:0000256" key="5">
    <source>
        <dbReference type="ARBA" id="ARBA00022777"/>
    </source>
</evidence>
<dbReference type="PANTHER" id="PTHR34220">
    <property type="entry name" value="SENSOR HISTIDINE KINASE YPDA"/>
    <property type="match status" value="1"/>
</dbReference>
<dbReference type="InterPro" id="IPR003759">
    <property type="entry name" value="Cbl-bd_cap"/>
</dbReference>
<dbReference type="SMART" id="SM01018">
    <property type="entry name" value="B12-binding_2"/>
    <property type="match status" value="1"/>
</dbReference>
<proteinExistence type="inferred from homology"/>
<dbReference type="EC" id="2.7.13.3" evidence="3"/>
<evidence type="ECO:0000256" key="2">
    <source>
        <dbReference type="ARBA" id="ARBA00010854"/>
    </source>
</evidence>
<dbReference type="SMART" id="SM00387">
    <property type="entry name" value="HATPase_c"/>
    <property type="match status" value="1"/>
</dbReference>
<feature type="domain" description="Histidine kinase" evidence="8">
    <location>
        <begin position="499"/>
        <end position="606"/>
    </location>
</feature>
<dbReference type="InterPro" id="IPR004358">
    <property type="entry name" value="Sig_transdc_His_kin-like_C"/>
</dbReference>
<accession>A0A1W1W4C5</accession>
<dbReference type="SUPFAM" id="SSF52242">
    <property type="entry name" value="Cobalamin (vitamin B12)-binding domain"/>
    <property type="match status" value="1"/>
</dbReference>
<dbReference type="CDD" id="cd02070">
    <property type="entry name" value="corrinoid_protein_B12-BD"/>
    <property type="match status" value="1"/>
</dbReference>
<dbReference type="Gene3D" id="3.30.565.10">
    <property type="entry name" value="Histidine kinase-like ATPase, C-terminal domain"/>
    <property type="match status" value="1"/>
</dbReference>
<dbReference type="InterPro" id="IPR036594">
    <property type="entry name" value="Meth_synthase_dom"/>
</dbReference>
<dbReference type="GO" id="GO:0016020">
    <property type="term" value="C:membrane"/>
    <property type="evidence" value="ECO:0007669"/>
    <property type="project" value="InterPro"/>
</dbReference>
<keyword evidence="4" id="KW-0479">Metal-binding</keyword>
<dbReference type="InterPro" id="IPR003594">
    <property type="entry name" value="HATPase_dom"/>
</dbReference>
<dbReference type="InterPro" id="IPR050640">
    <property type="entry name" value="Bact_2-comp_sensor_kinase"/>
</dbReference>
<name>A0A1W1W4C5_9FIRM</name>
<evidence type="ECO:0000313" key="12">
    <source>
        <dbReference type="Proteomes" id="UP000192569"/>
    </source>
</evidence>
<feature type="domain" description="B12-binding" evidence="9">
    <location>
        <begin position="88"/>
        <end position="219"/>
    </location>
</feature>
<feature type="domain" description="B12-binding N-terminal" evidence="10">
    <location>
        <begin position="1"/>
        <end position="88"/>
    </location>
</feature>
<evidence type="ECO:0000256" key="6">
    <source>
        <dbReference type="ARBA" id="ARBA00023012"/>
    </source>
</evidence>
<dbReference type="Pfam" id="PF10114">
    <property type="entry name" value="PocR"/>
    <property type="match status" value="1"/>
</dbReference>
<keyword evidence="5" id="KW-0808">Transferase</keyword>
<keyword evidence="7" id="KW-0170">Cobalt</keyword>
<comment type="similarity">
    <text evidence="2">Belongs to the methylamine corrinoid protein family.</text>
</comment>
<dbReference type="FunFam" id="3.40.50.280:FF:000003">
    <property type="entry name" value="Dimethylamine methyltransferase corrinoid protein"/>
    <property type="match status" value="1"/>
</dbReference>
<reference evidence="11 12" key="1">
    <citation type="submission" date="2017-04" db="EMBL/GenBank/DDBJ databases">
        <authorList>
            <person name="Afonso C.L."/>
            <person name="Miller P.J."/>
            <person name="Scott M.A."/>
            <person name="Spackman E."/>
            <person name="Goraichik I."/>
            <person name="Dimitrov K.M."/>
            <person name="Suarez D.L."/>
            <person name="Swayne D.E."/>
        </authorList>
    </citation>
    <scope>NUCLEOTIDE SEQUENCE [LARGE SCALE GENOMIC DNA]</scope>
    <source>
        <strain evidence="11 12">ToBE</strain>
    </source>
</reference>
<dbReference type="AlphaFoldDB" id="A0A1W1W4C5"/>
<dbReference type="RefSeq" id="WP_172839192.1">
    <property type="nucleotide sequence ID" value="NZ_LT838272.1"/>
</dbReference>
<dbReference type="PANTHER" id="PTHR34220:SF7">
    <property type="entry name" value="SENSOR HISTIDINE KINASE YPDA"/>
    <property type="match status" value="1"/>
</dbReference>
<evidence type="ECO:0000256" key="7">
    <source>
        <dbReference type="ARBA" id="ARBA00023285"/>
    </source>
</evidence>
<dbReference type="InterPro" id="IPR006158">
    <property type="entry name" value="Cobalamin-bd"/>
</dbReference>
<dbReference type="InterPro" id="IPR010559">
    <property type="entry name" value="Sig_transdc_His_kin_internal"/>
</dbReference>
<comment type="catalytic activity">
    <reaction evidence="1">
        <text>ATP + protein L-histidine = ADP + protein N-phospho-L-histidine.</text>
        <dbReference type="EC" id="2.7.13.3"/>
    </reaction>
</comment>